<sequence length="1052" mass="115899">MDKLLKKWNGFRHKDQGSEVAGSGALVARTAPLSLLPQAFVGASNFKLENVNLNVAGGNIVTNNNITHIHNHGSLTVEMHEAFRRLADPKGCAWDPSRVCLPDTRVQHIEETCSWINGPIQGSGSAESFLVAQGAGSGKSALAHSICEKADNDKRLIASFFFSQMNAQHCDVPSLMAAIIRGLCSIGEDVRKQVARILVEDGTLASASPELQFRKIVLPVCASLPASRPYVIVIDALDELRDVSLLKLLRDSMPRLPPTFRIFLTTRPEQRIMMYLEKNPHIRQSSHPMTGELSQKDVEVYIRHRLTNAHYGPSITPELLTLFVEKTEGVFLWAATVLNHLDEAYNPVKELGDIVASKSDHWKESPDGTKQLDDIYERILSQMRWTDTDFVRMYHIVAGALVTLKAPLSPAALAALYSPEGVAIDDVSRICVILRPLLDNTQPLRLLHLSVQQYLTERAPSPYRLDSALNHTKLSKLTLMALKKELNPQNIPILGYSVASDAGDSIKDPGSSGTKVPELDRKSIPEHIWYASRFFNGHTLESSSDQVDDSHVRLIHELLLDPRSILEVTASTGSVVDLGAVRKWVAGLNVQIATPPLPLLAAQSFYGVANSLWAAWRSNEVLKASKEAIEICRGRLAADGPDLSVQSLLVLSMCVTSEAYLFVWPPQNQSCLEISREAIDIVRVLIQESPDRFQRTLMRLLMAHASSLWGLERIEESLQPSLEAVELCRKSASVDQQRYGPDLATALQRLAYKLRAGLRFEETVAVAREGVALRRQILDNDAARSSTNVSSLASVLSLYGAYLTVAGRKEEAPAPLKEATEISRQLAASDFREHGRLLASSLTKFACNLSACQKHEEAIRLLAEAIDLIHQGSGDDALDPRLPTPLWALASSLTKLGRAEEGVVPAQEGLAISRNLLKLNPFFKFAVAWALNILTATFNACQRYSEAAPLGKEAIVLYRELAEKNPSLWEKSLGDSEALHDRFYPSDSDLAHSLYTYSVSLAGMGEHDAALKEAKEAVVVLRKMIEKFPDKFQAKLADAVKLVGELEASEKL</sequence>
<protein>
    <recommendedName>
        <fullName evidence="2">Nephrocystin 3-like N-terminal domain-containing protein</fullName>
    </recommendedName>
</protein>
<evidence type="ECO:0000313" key="4">
    <source>
        <dbReference type="Proteomes" id="UP000307440"/>
    </source>
</evidence>
<dbReference type="Proteomes" id="UP000307440">
    <property type="component" value="Unassembled WGS sequence"/>
</dbReference>
<evidence type="ECO:0000313" key="3">
    <source>
        <dbReference type="EMBL" id="TFK23079.1"/>
    </source>
</evidence>
<dbReference type="PANTHER" id="PTHR10039:SF14">
    <property type="entry name" value="NACHT DOMAIN-CONTAINING PROTEIN"/>
    <property type="match status" value="1"/>
</dbReference>
<accession>A0A5C3KR56</accession>
<name>A0A5C3KR56_COPMA</name>
<dbReference type="Pfam" id="PF24883">
    <property type="entry name" value="NPHP3_N"/>
    <property type="match status" value="1"/>
</dbReference>
<dbReference type="InterPro" id="IPR056884">
    <property type="entry name" value="NPHP3-like_N"/>
</dbReference>
<dbReference type="Gene3D" id="3.40.50.300">
    <property type="entry name" value="P-loop containing nucleotide triphosphate hydrolases"/>
    <property type="match status" value="1"/>
</dbReference>
<dbReference type="EMBL" id="ML210226">
    <property type="protein sequence ID" value="TFK23079.1"/>
    <property type="molecule type" value="Genomic_DNA"/>
</dbReference>
<dbReference type="InterPro" id="IPR011990">
    <property type="entry name" value="TPR-like_helical_dom_sf"/>
</dbReference>
<dbReference type="Gene3D" id="1.25.40.10">
    <property type="entry name" value="Tetratricopeptide repeat domain"/>
    <property type="match status" value="2"/>
</dbReference>
<gene>
    <name evidence="3" type="ORF">FA15DRAFT_670921</name>
</gene>
<feature type="domain" description="Nephrocystin 3-like N-terminal" evidence="2">
    <location>
        <begin position="124"/>
        <end position="267"/>
    </location>
</feature>
<reference evidence="3 4" key="1">
    <citation type="journal article" date="2019" name="Nat. Ecol. Evol.">
        <title>Megaphylogeny resolves global patterns of mushroom evolution.</title>
        <authorList>
            <person name="Varga T."/>
            <person name="Krizsan K."/>
            <person name="Foldi C."/>
            <person name="Dima B."/>
            <person name="Sanchez-Garcia M."/>
            <person name="Sanchez-Ramirez S."/>
            <person name="Szollosi G.J."/>
            <person name="Szarkandi J.G."/>
            <person name="Papp V."/>
            <person name="Albert L."/>
            <person name="Andreopoulos W."/>
            <person name="Angelini C."/>
            <person name="Antonin V."/>
            <person name="Barry K.W."/>
            <person name="Bougher N.L."/>
            <person name="Buchanan P."/>
            <person name="Buyck B."/>
            <person name="Bense V."/>
            <person name="Catcheside P."/>
            <person name="Chovatia M."/>
            <person name="Cooper J."/>
            <person name="Damon W."/>
            <person name="Desjardin D."/>
            <person name="Finy P."/>
            <person name="Geml J."/>
            <person name="Haridas S."/>
            <person name="Hughes K."/>
            <person name="Justo A."/>
            <person name="Karasinski D."/>
            <person name="Kautmanova I."/>
            <person name="Kiss B."/>
            <person name="Kocsube S."/>
            <person name="Kotiranta H."/>
            <person name="LaButti K.M."/>
            <person name="Lechner B.E."/>
            <person name="Liimatainen K."/>
            <person name="Lipzen A."/>
            <person name="Lukacs Z."/>
            <person name="Mihaltcheva S."/>
            <person name="Morgado L.N."/>
            <person name="Niskanen T."/>
            <person name="Noordeloos M.E."/>
            <person name="Ohm R.A."/>
            <person name="Ortiz-Santana B."/>
            <person name="Ovrebo C."/>
            <person name="Racz N."/>
            <person name="Riley R."/>
            <person name="Savchenko A."/>
            <person name="Shiryaev A."/>
            <person name="Soop K."/>
            <person name="Spirin V."/>
            <person name="Szebenyi C."/>
            <person name="Tomsovsky M."/>
            <person name="Tulloss R.E."/>
            <person name="Uehling J."/>
            <person name="Grigoriev I.V."/>
            <person name="Vagvolgyi C."/>
            <person name="Papp T."/>
            <person name="Martin F.M."/>
            <person name="Miettinen O."/>
            <person name="Hibbett D.S."/>
            <person name="Nagy L.G."/>
        </authorList>
    </citation>
    <scope>NUCLEOTIDE SEQUENCE [LARGE SCALE GENOMIC DNA]</scope>
    <source>
        <strain evidence="3 4">CBS 121175</strain>
    </source>
</reference>
<dbReference type="InterPro" id="IPR027417">
    <property type="entry name" value="P-loop_NTPase"/>
</dbReference>
<dbReference type="OrthoDB" id="3038309at2759"/>
<keyword evidence="1" id="KW-0677">Repeat</keyword>
<dbReference type="STRING" id="230819.A0A5C3KR56"/>
<keyword evidence="4" id="KW-1185">Reference proteome</keyword>
<dbReference type="PANTHER" id="PTHR10039">
    <property type="entry name" value="AMELOGENIN"/>
    <property type="match status" value="1"/>
</dbReference>
<dbReference type="SUPFAM" id="SSF52540">
    <property type="entry name" value="P-loop containing nucleoside triphosphate hydrolases"/>
    <property type="match status" value="1"/>
</dbReference>
<proteinExistence type="predicted"/>
<evidence type="ECO:0000256" key="1">
    <source>
        <dbReference type="ARBA" id="ARBA00022737"/>
    </source>
</evidence>
<dbReference type="AlphaFoldDB" id="A0A5C3KR56"/>
<organism evidence="3 4">
    <name type="scientific">Coprinopsis marcescibilis</name>
    <name type="common">Agaric fungus</name>
    <name type="synonym">Psathyrella marcescibilis</name>
    <dbReference type="NCBI Taxonomy" id="230819"/>
    <lineage>
        <taxon>Eukaryota</taxon>
        <taxon>Fungi</taxon>
        <taxon>Dikarya</taxon>
        <taxon>Basidiomycota</taxon>
        <taxon>Agaricomycotina</taxon>
        <taxon>Agaricomycetes</taxon>
        <taxon>Agaricomycetidae</taxon>
        <taxon>Agaricales</taxon>
        <taxon>Agaricineae</taxon>
        <taxon>Psathyrellaceae</taxon>
        <taxon>Coprinopsis</taxon>
    </lineage>
</organism>
<dbReference type="SUPFAM" id="SSF48452">
    <property type="entry name" value="TPR-like"/>
    <property type="match status" value="2"/>
</dbReference>
<evidence type="ECO:0000259" key="2">
    <source>
        <dbReference type="Pfam" id="PF24883"/>
    </source>
</evidence>